<proteinExistence type="predicted"/>
<dbReference type="InterPro" id="IPR001387">
    <property type="entry name" value="Cro/C1-type_HTH"/>
</dbReference>
<evidence type="ECO:0000259" key="1">
    <source>
        <dbReference type="PROSITE" id="PS50943"/>
    </source>
</evidence>
<dbReference type="AlphaFoldDB" id="A0A150HNF1"/>
<dbReference type="PROSITE" id="PS50943">
    <property type="entry name" value="HTH_CROC1"/>
    <property type="match status" value="1"/>
</dbReference>
<evidence type="ECO:0000313" key="3">
    <source>
        <dbReference type="Proteomes" id="UP000075680"/>
    </source>
</evidence>
<dbReference type="GO" id="GO:0003677">
    <property type="term" value="F:DNA binding"/>
    <property type="evidence" value="ECO:0007669"/>
    <property type="project" value="InterPro"/>
</dbReference>
<dbReference type="RefSeq" id="WP_061518903.1">
    <property type="nucleotide sequence ID" value="NZ_JRUE01000176.1"/>
</dbReference>
<reference evidence="2 3" key="1">
    <citation type="journal article" date="2016" name="Sci. Rep.">
        <title>Genomic and phenotypic characterization of the species Acinetobacter venetianus.</title>
        <authorList>
            <person name="Fondi M."/>
            <person name="Maida I."/>
            <person name="Perrin E."/>
            <person name="Orlandini V."/>
            <person name="La Torre L."/>
            <person name="Bosi E."/>
            <person name="Negroni A."/>
            <person name="Zanaroli G."/>
            <person name="Fava F."/>
            <person name="Decorosi F."/>
            <person name="Giovannetti L."/>
            <person name="Viti C."/>
            <person name="Vaneechoutte M."/>
            <person name="Dijkshoorn L."/>
            <person name="Fani R."/>
        </authorList>
    </citation>
    <scope>NUCLEOTIDE SEQUENCE [LARGE SCALE GENOMIC DNA]</scope>
    <source>
        <strain evidence="2 3">LUH5627</strain>
    </source>
</reference>
<dbReference type="InterPro" id="IPR010982">
    <property type="entry name" value="Lambda_DNA-bd_dom_sf"/>
</dbReference>
<name>A0A150HNF1_9GAMM</name>
<organism evidence="2 3">
    <name type="scientific">Acinetobacter venetianus</name>
    <dbReference type="NCBI Taxonomy" id="52133"/>
    <lineage>
        <taxon>Bacteria</taxon>
        <taxon>Pseudomonadati</taxon>
        <taxon>Pseudomonadota</taxon>
        <taxon>Gammaproteobacteria</taxon>
        <taxon>Moraxellales</taxon>
        <taxon>Moraxellaceae</taxon>
        <taxon>Acinetobacter</taxon>
    </lineage>
</organism>
<dbReference type="EMBL" id="JRUE01000176">
    <property type="protein sequence ID" value="KXZ68035.1"/>
    <property type="molecule type" value="Genomic_DNA"/>
</dbReference>
<dbReference type="CDD" id="cd00093">
    <property type="entry name" value="HTH_XRE"/>
    <property type="match status" value="1"/>
</dbReference>
<dbReference type="SMART" id="SM00530">
    <property type="entry name" value="HTH_XRE"/>
    <property type="match status" value="1"/>
</dbReference>
<feature type="domain" description="HTH cro/C1-type" evidence="1">
    <location>
        <begin position="14"/>
        <end position="72"/>
    </location>
</feature>
<protein>
    <submittedName>
        <fullName evidence="2">Helix-turn-helix protein</fullName>
    </submittedName>
</protein>
<comment type="caution">
    <text evidence="2">The sequence shown here is derived from an EMBL/GenBank/DDBJ whole genome shotgun (WGS) entry which is preliminary data.</text>
</comment>
<evidence type="ECO:0000313" key="2">
    <source>
        <dbReference type="EMBL" id="KXZ68035.1"/>
    </source>
</evidence>
<dbReference type="Proteomes" id="UP000075680">
    <property type="component" value="Unassembled WGS sequence"/>
</dbReference>
<dbReference type="PATRIC" id="fig|52133.18.peg.2007"/>
<sequence>MFPERTTPDFSVALKKEREKRNLTHADVAKAIDIHAGMIGRYEKDKNDQYAAHPSQATWRKLNEFFFPEAESTHTNSLSQFSVEQIIEELKTRGASSINIQW</sequence>
<dbReference type="SUPFAM" id="SSF47413">
    <property type="entry name" value="lambda repressor-like DNA-binding domains"/>
    <property type="match status" value="1"/>
</dbReference>
<dbReference type="Gene3D" id="1.10.260.40">
    <property type="entry name" value="lambda repressor-like DNA-binding domains"/>
    <property type="match status" value="1"/>
</dbReference>
<dbReference type="Pfam" id="PF01381">
    <property type="entry name" value="HTH_3"/>
    <property type="match status" value="1"/>
</dbReference>
<gene>
    <name evidence="2" type="ORF">AVENLUH5627_01931</name>
</gene>
<accession>A0A150HNF1</accession>